<dbReference type="GO" id="GO:0006355">
    <property type="term" value="P:regulation of DNA-templated transcription"/>
    <property type="evidence" value="ECO:0007669"/>
    <property type="project" value="TreeGrafter"/>
</dbReference>
<dbReference type="RefSeq" id="WP_239067609.1">
    <property type="nucleotide sequence ID" value="NZ_JAAGLI010000805.1"/>
</dbReference>
<dbReference type="GO" id="GO:0000976">
    <property type="term" value="F:transcription cis-regulatory region binding"/>
    <property type="evidence" value="ECO:0007669"/>
    <property type="project" value="TreeGrafter"/>
</dbReference>
<dbReference type="Proteomes" id="UP000475532">
    <property type="component" value="Unassembled WGS sequence"/>
</dbReference>
<comment type="similarity">
    <text evidence="1">Belongs to the LysR transcriptional regulatory family.</text>
</comment>
<dbReference type="EMBL" id="JAAGLI010000805">
    <property type="protein sequence ID" value="NEA26680.1"/>
    <property type="molecule type" value="Genomic_DNA"/>
</dbReference>
<dbReference type="PANTHER" id="PTHR30126">
    <property type="entry name" value="HTH-TYPE TRANSCRIPTIONAL REGULATOR"/>
    <property type="match status" value="1"/>
</dbReference>
<sequence length="112" mass="11087">PAAEVAATPLISREAGSGTRQAALQAMSAHGLDLVPPLLELGSGTAVRTAVVAGAGPALISELVVAADLATGALAEIPIDGVTLERSLRAVWRTGTTPSGPAAALLTHAHRP</sequence>
<dbReference type="PANTHER" id="PTHR30126:SF39">
    <property type="entry name" value="HTH-TYPE TRANSCRIPTIONAL REGULATOR CYSL"/>
    <property type="match status" value="1"/>
</dbReference>
<proteinExistence type="inferred from homology"/>
<dbReference type="Pfam" id="PF03466">
    <property type="entry name" value="LysR_substrate"/>
    <property type="match status" value="1"/>
</dbReference>
<dbReference type="SUPFAM" id="SSF53850">
    <property type="entry name" value="Periplasmic binding protein-like II"/>
    <property type="match status" value="1"/>
</dbReference>
<evidence type="ECO:0000256" key="3">
    <source>
        <dbReference type="ARBA" id="ARBA00023163"/>
    </source>
</evidence>
<evidence type="ECO:0000313" key="6">
    <source>
        <dbReference type="Proteomes" id="UP000475532"/>
    </source>
</evidence>
<dbReference type="AlphaFoldDB" id="A0A6L9QMG4"/>
<dbReference type="Gene3D" id="3.40.190.10">
    <property type="entry name" value="Periplasmic binding protein-like II"/>
    <property type="match status" value="2"/>
</dbReference>
<gene>
    <name evidence="5" type="ORF">G3I70_29905</name>
</gene>
<feature type="domain" description="LysR substrate-binding" evidence="4">
    <location>
        <begin position="2"/>
        <end position="109"/>
    </location>
</feature>
<evidence type="ECO:0000256" key="1">
    <source>
        <dbReference type="ARBA" id="ARBA00009437"/>
    </source>
</evidence>
<dbReference type="InterPro" id="IPR005119">
    <property type="entry name" value="LysR_subst-bd"/>
</dbReference>
<organism evidence="5 6">
    <name type="scientific">Actinomadura bangladeshensis</name>
    <dbReference type="NCBI Taxonomy" id="453573"/>
    <lineage>
        <taxon>Bacteria</taxon>
        <taxon>Bacillati</taxon>
        <taxon>Actinomycetota</taxon>
        <taxon>Actinomycetes</taxon>
        <taxon>Streptosporangiales</taxon>
        <taxon>Thermomonosporaceae</taxon>
        <taxon>Actinomadura</taxon>
    </lineage>
</organism>
<name>A0A6L9QMG4_9ACTN</name>
<evidence type="ECO:0000259" key="4">
    <source>
        <dbReference type="Pfam" id="PF03466"/>
    </source>
</evidence>
<accession>A0A6L9QMG4</accession>
<comment type="caution">
    <text evidence="5">The sequence shown here is derived from an EMBL/GenBank/DDBJ whole genome shotgun (WGS) entry which is preliminary data.</text>
</comment>
<reference evidence="5 6" key="1">
    <citation type="submission" date="2020-01" db="EMBL/GenBank/DDBJ databases">
        <title>Insect and environment-associated Actinomycetes.</title>
        <authorList>
            <person name="Currrie C."/>
            <person name="Chevrette M."/>
            <person name="Carlson C."/>
            <person name="Stubbendieck R."/>
            <person name="Wendt-Pienkowski E."/>
        </authorList>
    </citation>
    <scope>NUCLEOTIDE SEQUENCE [LARGE SCALE GENOMIC DNA]</scope>
    <source>
        <strain evidence="5 6">SID10258</strain>
    </source>
</reference>
<keyword evidence="3" id="KW-0804">Transcription</keyword>
<feature type="non-terminal residue" evidence="5">
    <location>
        <position position="1"/>
    </location>
</feature>
<protein>
    <submittedName>
        <fullName evidence="5">LysR family transcriptional regulator</fullName>
    </submittedName>
</protein>
<evidence type="ECO:0000256" key="2">
    <source>
        <dbReference type="ARBA" id="ARBA00023015"/>
    </source>
</evidence>
<evidence type="ECO:0000313" key="5">
    <source>
        <dbReference type="EMBL" id="NEA26680.1"/>
    </source>
</evidence>
<keyword evidence="2" id="KW-0805">Transcription regulation</keyword>